<evidence type="ECO:0000313" key="8">
    <source>
        <dbReference type="Proteomes" id="UP000800041"/>
    </source>
</evidence>
<dbReference type="InterPro" id="IPR013328">
    <property type="entry name" value="6PGD_dom2"/>
</dbReference>
<dbReference type="GO" id="GO:0051287">
    <property type="term" value="F:NAD binding"/>
    <property type="evidence" value="ECO:0007669"/>
    <property type="project" value="InterPro"/>
</dbReference>
<evidence type="ECO:0000256" key="1">
    <source>
        <dbReference type="ARBA" id="ARBA00007598"/>
    </source>
</evidence>
<keyword evidence="2" id="KW-0560">Oxidoreductase</keyword>
<evidence type="ECO:0000256" key="4">
    <source>
        <dbReference type="PIRSR" id="PIRSR000103-1"/>
    </source>
</evidence>
<dbReference type="GO" id="GO:0016491">
    <property type="term" value="F:oxidoreductase activity"/>
    <property type="evidence" value="ECO:0007669"/>
    <property type="project" value="UniProtKB-KW"/>
</dbReference>
<dbReference type="OrthoDB" id="435038at2759"/>
<evidence type="ECO:0000259" key="5">
    <source>
        <dbReference type="Pfam" id="PF03446"/>
    </source>
</evidence>
<dbReference type="InterPro" id="IPR029154">
    <property type="entry name" value="HIBADH-like_NADP-bd"/>
</dbReference>
<dbReference type="PANTHER" id="PTHR43580:SF3">
    <property type="entry name" value="6-PHOSPHOGLUCONATE DEHYDROGENASE FAMILY PROTEIN (AFU_ORTHOLOGUE AFUA_2G11600)"/>
    <property type="match status" value="1"/>
</dbReference>
<feature type="active site" evidence="4">
    <location>
        <position position="181"/>
    </location>
</feature>
<sequence length="309" mass="32611">MAAQQVAWIGLGNMGRGMCENIVRKGLLVNPIILHNRTRARSEALSAKLGGPKNAVISDTIQEAVAESNIIFTCVVDDNAIKQTITTALQHDVRGKLFVDCTTVHPDTTSLLSDQVTAAGASFVACPVFGAPAMADAGKLVCVVAGPGPAVAQTLPFTTNVISRATIDFSDQPPNRATLLKVTGNMLTLSMVESLSEALTVAEKSGLGVDNMHTFISTMFSGPYALYSERMRSGDYYHRDEPLVAVGLGHKDAGYALGIARENGASMPAVEVAVRHLDEVVGHCGKKGDIAGIYGAVREEAGLKFENGR</sequence>
<feature type="domain" description="6-phosphogluconate dehydrogenase NADP-binding" evidence="5">
    <location>
        <begin position="5"/>
        <end position="157"/>
    </location>
</feature>
<gene>
    <name evidence="7" type="ORF">K402DRAFT_408187</name>
</gene>
<evidence type="ECO:0000256" key="2">
    <source>
        <dbReference type="ARBA" id="ARBA00023002"/>
    </source>
</evidence>
<dbReference type="GO" id="GO:0050661">
    <property type="term" value="F:NADP binding"/>
    <property type="evidence" value="ECO:0007669"/>
    <property type="project" value="InterPro"/>
</dbReference>
<dbReference type="Pfam" id="PF03446">
    <property type="entry name" value="NAD_binding_2"/>
    <property type="match status" value="1"/>
</dbReference>
<dbReference type="InterPro" id="IPR051265">
    <property type="entry name" value="HIBADH-related_NP60_sf"/>
</dbReference>
<dbReference type="PANTHER" id="PTHR43580">
    <property type="entry name" value="OXIDOREDUCTASE GLYR1-RELATED"/>
    <property type="match status" value="1"/>
</dbReference>
<reference evidence="7" key="1">
    <citation type="journal article" date="2020" name="Stud. Mycol.">
        <title>101 Dothideomycetes genomes: a test case for predicting lifestyles and emergence of pathogens.</title>
        <authorList>
            <person name="Haridas S."/>
            <person name="Albert R."/>
            <person name="Binder M."/>
            <person name="Bloem J."/>
            <person name="Labutti K."/>
            <person name="Salamov A."/>
            <person name="Andreopoulos B."/>
            <person name="Baker S."/>
            <person name="Barry K."/>
            <person name="Bills G."/>
            <person name="Bluhm B."/>
            <person name="Cannon C."/>
            <person name="Castanera R."/>
            <person name="Culley D."/>
            <person name="Daum C."/>
            <person name="Ezra D."/>
            <person name="Gonzalez J."/>
            <person name="Henrissat B."/>
            <person name="Kuo A."/>
            <person name="Liang C."/>
            <person name="Lipzen A."/>
            <person name="Lutzoni F."/>
            <person name="Magnuson J."/>
            <person name="Mondo S."/>
            <person name="Nolan M."/>
            <person name="Ohm R."/>
            <person name="Pangilinan J."/>
            <person name="Park H.-J."/>
            <person name="Ramirez L."/>
            <person name="Alfaro M."/>
            <person name="Sun H."/>
            <person name="Tritt A."/>
            <person name="Yoshinaga Y."/>
            <person name="Zwiers L.-H."/>
            <person name="Turgeon B."/>
            <person name="Goodwin S."/>
            <person name="Spatafora J."/>
            <person name="Crous P."/>
            <person name="Grigoriev I."/>
        </authorList>
    </citation>
    <scope>NUCLEOTIDE SEQUENCE</scope>
    <source>
        <strain evidence="7">CBS 113979</strain>
    </source>
</reference>
<dbReference type="SUPFAM" id="SSF48179">
    <property type="entry name" value="6-phosphogluconate dehydrogenase C-terminal domain-like"/>
    <property type="match status" value="1"/>
</dbReference>
<evidence type="ECO:0000256" key="3">
    <source>
        <dbReference type="ARBA" id="ARBA00023027"/>
    </source>
</evidence>
<dbReference type="InterPro" id="IPR008927">
    <property type="entry name" value="6-PGluconate_DH-like_C_sf"/>
</dbReference>
<keyword evidence="8" id="KW-1185">Reference proteome</keyword>
<dbReference type="Pfam" id="PF14833">
    <property type="entry name" value="NAD_binding_11"/>
    <property type="match status" value="1"/>
</dbReference>
<evidence type="ECO:0000259" key="6">
    <source>
        <dbReference type="Pfam" id="PF14833"/>
    </source>
</evidence>
<proteinExistence type="inferred from homology"/>
<dbReference type="Proteomes" id="UP000800041">
    <property type="component" value="Unassembled WGS sequence"/>
</dbReference>
<dbReference type="InterPro" id="IPR015815">
    <property type="entry name" value="HIBADH-related"/>
</dbReference>
<dbReference type="InterPro" id="IPR036291">
    <property type="entry name" value="NAD(P)-bd_dom_sf"/>
</dbReference>
<organism evidence="7 8">
    <name type="scientific">Aulographum hederae CBS 113979</name>
    <dbReference type="NCBI Taxonomy" id="1176131"/>
    <lineage>
        <taxon>Eukaryota</taxon>
        <taxon>Fungi</taxon>
        <taxon>Dikarya</taxon>
        <taxon>Ascomycota</taxon>
        <taxon>Pezizomycotina</taxon>
        <taxon>Dothideomycetes</taxon>
        <taxon>Pleosporomycetidae</taxon>
        <taxon>Aulographales</taxon>
        <taxon>Aulographaceae</taxon>
    </lineage>
</organism>
<evidence type="ECO:0000313" key="7">
    <source>
        <dbReference type="EMBL" id="KAF1981725.1"/>
    </source>
</evidence>
<dbReference type="PIRSF" id="PIRSF000103">
    <property type="entry name" value="HIBADH"/>
    <property type="match status" value="1"/>
</dbReference>
<dbReference type="EMBL" id="ML977194">
    <property type="protein sequence ID" value="KAF1981725.1"/>
    <property type="molecule type" value="Genomic_DNA"/>
</dbReference>
<name>A0A6G1GLA8_9PEZI</name>
<comment type="similarity">
    <text evidence="1">Belongs to the HIBADH-related family. NP60 subfamily.</text>
</comment>
<keyword evidence="3" id="KW-0520">NAD</keyword>
<dbReference type="SUPFAM" id="SSF51735">
    <property type="entry name" value="NAD(P)-binding Rossmann-fold domains"/>
    <property type="match status" value="1"/>
</dbReference>
<dbReference type="Gene3D" id="1.10.1040.10">
    <property type="entry name" value="N-(1-d-carboxylethyl)-l-norvaline Dehydrogenase, domain 2"/>
    <property type="match status" value="1"/>
</dbReference>
<feature type="domain" description="3-hydroxyisobutyrate dehydrogenase-like NAD-binding" evidence="6">
    <location>
        <begin position="178"/>
        <end position="294"/>
    </location>
</feature>
<dbReference type="AlphaFoldDB" id="A0A6G1GLA8"/>
<dbReference type="Gene3D" id="3.40.50.720">
    <property type="entry name" value="NAD(P)-binding Rossmann-like Domain"/>
    <property type="match status" value="1"/>
</dbReference>
<protein>
    <submittedName>
        <fullName evidence="7">Uncharacterized protein</fullName>
    </submittedName>
</protein>
<accession>A0A6G1GLA8</accession>
<dbReference type="InterPro" id="IPR006115">
    <property type="entry name" value="6PGDH_NADP-bd"/>
</dbReference>